<dbReference type="Proteomes" id="UP000007590">
    <property type="component" value="Chromosome"/>
</dbReference>
<organism evidence="3 4">
    <name type="scientific">Solitalea canadensis (strain ATCC 29591 / DSM 3403 / JCM 21819 / LMG 8368 / NBRC 15130 / NCIMB 12057 / USAM 9D)</name>
    <name type="common">Flexibacter canadensis</name>
    <dbReference type="NCBI Taxonomy" id="929556"/>
    <lineage>
        <taxon>Bacteria</taxon>
        <taxon>Pseudomonadati</taxon>
        <taxon>Bacteroidota</taxon>
        <taxon>Sphingobacteriia</taxon>
        <taxon>Sphingobacteriales</taxon>
        <taxon>Sphingobacteriaceae</taxon>
        <taxon>Solitalea</taxon>
    </lineage>
</organism>
<evidence type="ECO:0000256" key="1">
    <source>
        <dbReference type="SAM" id="MobiDB-lite"/>
    </source>
</evidence>
<dbReference type="HOGENOM" id="CLU_027065_0_0_10"/>
<keyword evidence="2" id="KW-0472">Membrane</keyword>
<sequence>MAAGKKKLIYWIGGILTGLLVIIGGFTLYVAIRFEPILKDQLQKQVTRSSNGLYSLKMDGLSISLFLGRIYIQNPTFIPDTILYQKRKENNIAPPSLYTFSSEYIRLSSLDFWSFYMHRELNAGLFLVHQPQLLLVKDLDVKQPDQNKKPKDLYQLISKLFRSINIDEIKVVNGNVIYKRVKGSKTTTIEINNFTILMDEVLVDSLSDIDTSRFFYAKNIRVQVDSYKYSTPNKQYDLKIGQFNLSTKDSSILLQHVAMVPRYGKLEFARKVGEQVDRFNITADTVAIKGLHLKTLLFDERIVVDEIDIMKPSVESFRDKNIPRKNLKNKLLFHKMLQEVPHEVFVKKVLITDGYIEYSEVPEGTRYSGTVYFSNLKGAFRNVTNSIDSQRPFITVDAQAFLMGSGVLNAEFKFPIDPKRSTFTVTGGIRSMDLRRMNPAVEKLAFVRIKSGSLQRMDFTINATPVSSKTYMKFLYNDLEVQLLNKETGTTANQGLASTVVNALIIDKSNPIQGLSPRIADVNYTRDQSRSIFNFLWKSLFSALKPSVGVSGKKELKINELKDRIKASKERKALKRKERQRQREEKENSIPKK</sequence>
<gene>
    <name evidence="3" type="ordered locus">Solca_4073</name>
</gene>
<evidence type="ECO:0000256" key="2">
    <source>
        <dbReference type="SAM" id="Phobius"/>
    </source>
</evidence>
<keyword evidence="2" id="KW-1133">Transmembrane helix</keyword>
<dbReference type="OrthoDB" id="814802at2"/>
<evidence type="ECO:0000313" key="4">
    <source>
        <dbReference type="Proteomes" id="UP000007590"/>
    </source>
</evidence>
<feature type="compositionally biased region" description="Basic and acidic residues" evidence="1">
    <location>
        <begin position="581"/>
        <end position="593"/>
    </location>
</feature>
<keyword evidence="4" id="KW-1185">Reference proteome</keyword>
<dbReference type="eggNOG" id="ENOG502Z80K">
    <property type="taxonomic scope" value="Bacteria"/>
</dbReference>
<proteinExistence type="predicted"/>
<keyword evidence="2" id="KW-0812">Transmembrane</keyword>
<dbReference type="RefSeq" id="WP_014682285.1">
    <property type="nucleotide sequence ID" value="NC_017770.1"/>
</dbReference>
<dbReference type="EMBL" id="CP003349">
    <property type="protein sequence ID" value="AFD09063.1"/>
    <property type="molecule type" value="Genomic_DNA"/>
</dbReference>
<reference evidence="3" key="1">
    <citation type="submission" date="2012-02" db="EMBL/GenBank/DDBJ databases">
        <title>The complete genome of Solitalea canadensis DSM 3403.</title>
        <authorList>
            <consortium name="US DOE Joint Genome Institute (JGI-PGF)"/>
            <person name="Lucas S."/>
            <person name="Copeland A."/>
            <person name="Lapidus A."/>
            <person name="Glavina del Rio T."/>
            <person name="Dalin E."/>
            <person name="Tice H."/>
            <person name="Bruce D."/>
            <person name="Goodwin L."/>
            <person name="Pitluck S."/>
            <person name="Peters L."/>
            <person name="Ovchinnikova G."/>
            <person name="Lu M."/>
            <person name="Kyrpides N."/>
            <person name="Mavromatis K."/>
            <person name="Ivanova N."/>
            <person name="Brettin T."/>
            <person name="Detter J.C."/>
            <person name="Han C."/>
            <person name="Larimer F."/>
            <person name="Land M."/>
            <person name="Hauser L."/>
            <person name="Markowitz V."/>
            <person name="Cheng J.-F."/>
            <person name="Hugenholtz P."/>
            <person name="Woyke T."/>
            <person name="Wu D."/>
            <person name="Spring S."/>
            <person name="Schroeder M."/>
            <person name="Kopitz M."/>
            <person name="Brambilla E."/>
            <person name="Klenk H.-P."/>
            <person name="Eisen J.A."/>
        </authorList>
    </citation>
    <scope>NUCLEOTIDE SEQUENCE</scope>
    <source>
        <strain evidence="3">DSM 3403</strain>
    </source>
</reference>
<feature type="transmembrane region" description="Helical" evidence="2">
    <location>
        <begin position="9"/>
        <end position="32"/>
    </location>
</feature>
<dbReference type="STRING" id="929556.Solca_4073"/>
<protein>
    <recommendedName>
        <fullName evidence="5">AsmA-like C-terminal domain-containing protein</fullName>
    </recommendedName>
</protein>
<dbReference type="KEGG" id="scn:Solca_4073"/>
<evidence type="ECO:0008006" key="5">
    <source>
        <dbReference type="Google" id="ProtNLM"/>
    </source>
</evidence>
<feature type="region of interest" description="Disordered" evidence="1">
    <location>
        <begin position="569"/>
        <end position="593"/>
    </location>
</feature>
<accession>H8KMY4</accession>
<evidence type="ECO:0000313" key="3">
    <source>
        <dbReference type="EMBL" id="AFD09063.1"/>
    </source>
</evidence>
<dbReference type="AlphaFoldDB" id="H8KMY4"/>
<name>H8KMY4_SOLCM</name>